<feature type="chain" id="PRO_5029873724" description="LssY-like C-terminal domain-containing protein" evidence="1">
    <location>
        <begin position="37"/>
        <end position="417"/>
    </location>
</feature>
<dbReference type="AlphaFoldDB" id="A0A7I8BVM3"/>
<dbReference type="RefSeq" id="WP_180723695.1">
    <property type="nucleotide sequence ID" value="NZ_AP023175.1"/>
</dbReference>
<organism evidence="3 4">
    <name type="scientific">Paraburkholderia largidicola</name>
    <dbReference type="NCBI Taxonomy" id="3014751"/>
    <lineage>
        <taxon>Bacteria</taxon>
        <taxon>Pseudomonadati</taxon>
        <taxon>Pseudomonadota</taxon>
        <taxon>Betaproteobacteria</taxon>
        <taxon>Burkholderiales</taxon>
        <taxon>Burkholderiaceae</taxon>
        <taxon>Paraburkholderia</taxon>
    </lineage>
</organism>
<keyword evidence="4" id="KW-1185">Reference proteome</keyword>
<feature type="signal peptide" evidence="1">
    <location>
        <begin position="1"/>
        <end position="36"/>
    </location>
</feature>
<keyword evidence="1" id="KW-0732">Signal</keyword>
<dbReference type="EMBL" id="AP023175">
    <property type="protein sequence ID" value="BCF92555.1"/>
    <property type="molecule type" value="Genomic_DNA"/>
</dbReference>
<protein>
    <recommendedName>
        <fullName evidence="2">LssY-like C-terminal domain-containing protein</fullName>
    </recommendedName>
</protein>
<sequence length="417" mass="45563">MNAVRPLSRALMRTMFKASLALAIAGCSTWQPPPHADDGPLRTRAVSATNRDVRVSAAVLGSEDSVRMFGVDIDKTHVQSVWVEVQNGTSQPLWLLRSGTDPDYFSPHEVAWSFHKLFGGATNTQIDDYFTDLGFKNPIPPGETRSGVLFTNPDRVTKLVNIDLFGSQTLIPFTLFAPVPGGTSVTQPGQFLFAYPETSITDCPDLASLRAALERLPCCATNADGTANADPLNAVLVGQLTDIGAAMVRRNYRRDLRESDAVQRVFGREADAVGRKQAQGGAPATWIRGWLTPIRFQGQPVYIAQVGRPVGGRFVPRGDAHLILQGNVDEARNFLIQDLMYSGGLDKLGFVYGVGEATTGQPRTTLDNATYYTDGLRAVMFFATRPLSFSDVQLIDWVPFIEQREAIRRGETGDAPK</sequence>
<evidence type="ECO:0000259" key="2">
    <source>
        <dbReference type="Pfam" id="PF14067"/>
    </source>
</evidence>
<feature type="domain" description="LssY-like C-terminal" evidence="2">
    <location>
        <begin position="265"/>
        <end position="375"/>
    </location>
</feature>
<name>A0A7I8BVM3_9BURK</name>
<dbReference type="KEGG" id="plad:PPGU16_56220"/>
<proteinExistence type="predicted"/>
<evidence type="ECO:0000313" key="3">
    <source>
        <dbReference type="EMBL" id="BCF92555.1"/>
    </source>
</evidence>
<dbReference type="Pfam" id="PF14067">
    <property type="entry name" value="LssY_C"/>
    <property type="match status" value="1"/>
</dbReference>
<evidence type="ECO:0000256" key="1">
    <source>
        <dbReference type="SAM" id="SignalP"/>
    </source>
</evidence>
<accession>A0A7I8BVM3</accession>
<gene>
    <name evidence="3" type="ORF">PPGU16_56220</name>
</gene>
<reference evidence="3 4" key="1">
    <citation type="journal article" date="2020" name="Genes (Basel)">
        <title>Genomic Comparison of Insect Gut Symbionts from Divergent Burkholderia Subclades.</title>
        <authorList>
            <person name="Takeshita K."/>
            <person name="Kikuchi Y."/>
        </authorList>
    </citation>
    <scope>NUCLEOTIDE SEQUENCE [LARGE SCALE GENOMIC DNA]</scope>
    <source>
        <strain evidence="3 4">PGU16</strain>
    </source>
</reference>
<dbReference type="InterPro" id="IPR025902">
    <property type="entry name" value="LssY-like-C_dom"/>
</dbReference>
<dbReference type="Proteomes" id="UP000510888">
    <property type="component" value="Chromosome 2"/>
</dbReference>
<evidence type="ECO:0000313" key="4">
    <source>
        <dbReference type="Proteomes" id="UP000510888"/>
    </source>
</evidence>